<reference evidence="2" key="1">
    <citation type="journal article" date="2017" name="Nat. Commun.">
        <title>The North American bullfrog draft genome provides insight into hormonal regulation of long noncoding RNA.</title>
        <authorList>
            <person name="Hammond S.A."/>
            <person name="Warren R.L."/>
            <person name="Vandervalk B.P."/>
            <person name="Kucuk E."/>
            <person name="Khan H."/>
            <person name="Gibb E.A."/>
            <person name="Pandoh P."/>
            <person name="Kirk H."/>
            <person name="Zhao Y."/>
            <person name="Jones M."/>
            <person name="Mungall A.J."/>
            <person name="Coope R."/>
            <person name="Pleasance S."/>
            <person name="Moore R.A."/>
            <person name="Holt R.A."/>
            <person name="Round J.M."/>
            <person name="Ohora S."/>
            <person name="Walle B.V."/>
            <person name="Veldhoen N."/>
            <person name="Helbing C.C."/>
            <person name="Birol I."/>
        </authorList>
    </citation>
    <scope>NUCLEOTIDE SEQUENCE [LARGE SCALE GENOMIC DNA]</scope>
</reference>
<dbReference type="EMBL" id="KV944525">
    <property type="protein sequence ID" value="PIO25798.1"/>
    <property type="molecule type" value="Genomic_DNA"/>
</dbReference>
<dbReference type="Proteomes" id="UP000228934">
    <property type="component" value="Unassembled WGS sequence"/>
</dbReference>
<evidence type="ECO:0000313" key="2">
    <source>
        <dbReference type="Proteomes" id="UP000228934"/>
    </source>
</evidence>
<keyword evidence="2" id="KW-1185">Reference proteome</keyword>
<dbReference type="AlphaFoldDB" id="A0A2G9RD04"/>
<proteinExistence type="predicted"/>
<gene>
    <name evidence="1" type="ORF">AB205_0000280</name>
</gene>
<name>A0A2G9RD04_AQUCT</name>
<sequence>MFSIESYVVIFFGLYGRGRSFGFILLFHYIETIERAVCPCFMHAKDKETPVSKQKQNSAILNYYLVCFWIKISFQKILLKVHLGILTKFKP</sequence>
<evidence type="ECO:0000313" key="1">
    <source>
        <dbReference type="EMBL" id="PIO25798.1"/>
    </source>
</evidence>
<accession>A0A2G9RD04</accession>
<protein>
    <submittedName>
        <fullName evidence="1">Uncharacterized protein</fullName>
    </submittedName>
</protein>
<organism evidence="1 2">
    <name type="scientific">Aquarana catesbeiana</name>
    <name type="common">American bullfrog</name>
    <name type="synonym">Rana catesbeiana</name>
    <dbReference type="NCBI Taxonomy" id="8400"/>
    <lineage>
        <taxon>Eukaryota</taxon>
        <taxon>Metazoa</taxon>
        <taxon>Chordata</taxon>
        <taxon>Craniata</taxon>
        <taxon>Vertebrata</taxon>
        <taxon>Euteleostomi</taxon>
        <taxon>Amphibia</taxon>
        <taxon>Batrachia</taxon>
        <taxon>Anura</taxon>
        <taxon>Neobatrachia</taxon>
        <taxon>Ranoidea</taxon>
        <taxon>Ranidae</taxon>
        <taxon>Aquarana</taxon>
    </lineage>
</organism>